<comment type="caution">
    <text evidence="1">The sequence shown here is derived from an EMBL/GenBank/DDBJ whole genome shotgun (WGS) entry which is preliminary data.</text>
</comment>
<gene>
    <name evidence="1" type="ORF">NUH29_07420</name>
</gene>
<keyword evidence="2" id="KW-1185">Reference proteome</keyword>
<dbReference type="RefSeq" id="WP_258798393.1">
    <property type="nucleotide sequence ID" value="NZ_JANTHX010000005.1"/>
</dbReference>
<dbReference type="Pfam" id="PF16264">
    <property type="entry name" value="SatD"/>
    <property type="match status" value="1"/>
</dbReference>
<accession>A0ABT1ZFA4</accession>
<organism evidence="1 2">
    <name type="scientific">Protaetiibacter mangrovi</name>
    <dbReference type="NCBI Taxonomy" id="2970926"/>
    <lineage>
        <taxon>Bacteria</taxon>
        <taxon>Bacillati</taxon>
        <taxon>Actinomycetota</taxon>
        <taxon>Actinomycetes</taxon>
        <taxon>Micrococcales</taxon>
        <taxon>Microbacteriaceae</taxon>
        <taxon>Protaetiibacter</taxon>
    </lineage>
</organism>
<evidence type="ECO:0000313" key="2">
    <source>
        <dbReference type="Proteomes" id="UP001205337"/>
    </source>
</evidence>
<sequence>MALNTVAIIADIVRSREIGSRDAAQLILEEAFRRVRDLVDLEEPFRPTVGDEFQAVAGDLGDAIWVTMAARLTFPAGVECRFGLGRGDTHLVTSSERDGIRDGSAWWRAREAIETAHREQSNGRSSLRTSFASDDISETNGVNAYLTIRDHVISRMKKQERSIAFGRMSGATQSAIARAHEVSQSAVSQSLQRSGGAALIDSATLWKGRPVG</sequence>
<dbReference type="EMBL" id="JANTHX010000005">
    <property type="protein sequence ID" value="MCS0499377.1"/>
    <property type="molecule type" value="Genomic_DNA"/>
</dbReference>
<proteinExistence type="predicted"/>
<reference evidence="1 2" key="1">
    <citation type="submission" date="2022-08" db="EMBL/GenBank/DDBJ databases">
        <authorList>
            <person name="Li F."/>
        </authorList>
    </citation>
    <scope>NUCLEOTIDE SEQUENCE [LARGE SCALE GENOMIC DNA]</scope>
    <source>
        <strain evidence="1 2">10F1B-8-1</strain>
    </source>
</reference>
<evidence type="ECO:0000313" key="1">
    <source>
        <dbReference type="EMBL" id="MCS0499377.1"/>
    </source>
</evidence>
<dbReference type="Proteomes" id="UP001205337">
    <property type="component" value="Unassembled WGS sequence"/>
</dbReference>
<dbReference type="InterPro" id="IPR032580">
    <property type="entry name" value="SatD"/>
</dbReference>
<name>A0ABT1ZFA4_9MICO</name>
<protein>
    <submittedName>
        <fullName evidence="1">SatD family protein</fullName>
    </submittedName>
</protein>